<dbReference type="Proteomes" id="UP000266701">
    <property type="component" value="Unassembled WGS sequence"/>
</dbReference>
<evidence type="ECO:0000256" key="1">
    <source>
        <dbReference type="SAM" id="MobiDB-lite"/>
    </source>
</evidence>
<evidence type="ECO:0000313" key="4">
    <source>
        <dbReference type="Proteomes" id="UP000266701"/>
    </source>
</evidence>
<name>A0A395TES3_VIBCL</name>
<accession>A0A395TES3</accession>
<sequence length="206" mass="22949">MMYFQTLSGELFTLDATNAIDISRRAMVTESPILTQKDRTEGYSVGTRRVEVQGLITYTKSVRQQFVGNPTPDKAIKLINGVMDNHEYFTVFWDNLGEYKLAGDPIKNCVVESFRYVIDEFLDTITVSLILKEIDIRDADGKGSLKETPSPEASSQISDEQTVSSGGVSQTKEQTRSDWLRMYEDLVKASNPVTAKQAITGMVAAD</sequence>
<dbReference type="EMBL" id="MCBA01000186">
    <property type="protein sequence ID" value="RGP83352.1"/>
    <property type="molecule type" value="Genomic_DNA"/>
</dbReference>
<dbReference type="AlphaFoldDB" id="A0A395TES3"/>
<feature type="domain" description="Dit-like phage tail protein N-terminal" evidence="2">
    <location>
        <begin position="14"/>
        <end position="136"/>
    </location>
</feature>
<dbReference type="Pfam" id="PF21821">
    <property type="entry name" value="Dit_like"/>
    <property type="match status" value="1"/>
</dbReference>
<comment type="caution">
    <text evidence="3">The sequence shown here is derived from an EMBL/GenBank/DDBJ whole genome shotgun (WGS) entry which is preliminary data.</text>
</comment>
<evidence type="ECO:0000259" key="2">
    <source>
        <dbReference type="Pfam" id="PF21821"/>
    </source>
</evidence>
<dbReference type="InterPro" id="IPR048494">
    <property type="entry name" value="Dit-like_N"/>
</dbReference>
<gene>
    <name evidence="3" type="ORF">BC353_17530</name>
</gene>
<feature type="region of interest" description="Disordered" evidence="1">
    <location>
        <begin position="141"/>
        <end position="176"/>
    </location>
</feature>
<feature type="compositionally biased region" description="Polar residues" evidence="1">
    <location>
        <begin position="151"/>
        <end position="172"/>
    </location>
</feature>
<evidence type="ECO:0000313" key="3">
    <source>
        <dbReference type="EMBL" id="RGP83352.1"/>
    </source>
</evidence>
<protein>
    <recommendedName>
        <fullName evidence="2">Dit-like phage tail protein N-terminal domain-containing protein</fullName>
    </recommendedName>
</protein>
<organism evidence="3 4">
    <name type="scientific">Vibrio cholerae</name>
    <dbReference type="NCBI Taxonomy" id="666"/>
    <lineage>
        <taxon>Bacteria</taxon>
        <taxon>Pseudomonadati</taxon>
        <taxon>Pseudomonadota</taxon>
        <taxon>Gammaproteobacteria</taxon>
        <taxon>Vibrionales</taxon>
        <taxon>Vibrionaceae</taxon>
        <taxon>Vibrio</taxon>
    </lineage>
</organism>
<proteinExistence type="predicted"/>
<reference evidence="3 4" key="1">
    <citation type="journal article" date="2017" name="Emerg. Infect. Dis.">
        <title>Carbapenemase VCC-1-Producing Vibrio cholerae in Coastal Waters of Germany.</title>
        <authorList>
            <person name="Hammerl J.A."/>
            <person name="Jackel C."/>
            <person name="Bortolaia V."/>
            <person name="Schwartz K."/>
            <person name="Bier N."/>
            <person name="Hendriksen R.S."/>
            <person name="Guerra B."/>
            <person name="Strauch E."/>
        </authorList>
    </citation>
    <scope>NUCLEOTIDE SEQUENCE [LARGE SCALE GENOMIC DNA]</scope>
    <source>
        <strain evidence="3 4">VN-2825</strain>
    </source>
</reference>